<evidence type="ECO:0000313" key="2">
    <source>
        <dbReference type="Proteomes" id="UP000275078"/>
    </source>
</evidence>
<accession>A0A3N4I2I5</accession>
<sequence length="519" mass="59145">MSALENFTPLELALLAIIITGYIYHRRSLQNHTNNSPSETGSQTDSSKLLPRKCYISSKTQTLGKVEDKTDKSNPYGKIVLCEGDQSELEDDYIEYEEQFDYFAKAYTELTESEKRVRLGLLIHSGTGLLDVLRPQGIVREPLPDQNPSPQAGLLARMSTALPQVIRPGKGEVEENTRVILAAFCKIFKDKYAAGFSVMGKQGSEAIDLFVCQDSVSKDEREDASNRTTGVKDDHGDRFKVPRLQNQAKSASGSVSVEGHLEAAIKAKGQIDHFVAVTDILNSYQLATETEEKLQIRDVLQRYVLFCCRDEMEMRFNLSYEVVKGKEGYKSPFRLKDTFTRIYFSERTTKDIRWPSQKDLEAFRLDERSLQACFDECKVEFRFTPDNFIDLDRHSIATFHTFFTRLLTLVDCSLRYLDPENLRTLSADKTVPPFLRKHDEKSRAISLKAFAKTQAHLQAFGDLVLRSRSFQIYLHQPEVKAALRKKYTYASYGSYGAEVQSLKFSFVAICYPQKISMQN</sequence>
<evidence type="ECO:0000313" key="1">
    <source>
        <dbReference type="EMBL" id="RPA79647.1"/>
    </source>
</evidence>
<dbReference type="AlphaFoldDB" id="A0A3N4I2I5"/>
<proteinExistence type="predicted"/>
<dbReference type="EMBL" id="ML119696">
    <property type="protein sequence ID" value="RPA79647.1"/>
    <property type="molecule type" value="Genomic_DNA"/>
</dbReference>
<organism evidence="1 2">
    <name type="scientific">Ascobolus immersus RN42</name>
    <dbReference type="NCBI Taxonomy" id="1160509"/>
    <lineage>
        <taxon>Eukaryota</taxon>
        <taxon>Fungi</taxon>
        <taxon>Dikarya</taxon>
        <taxon>Ascomycota</taxon>
        <taxon>Pezizomycotina</taxon>
        <taxon>Pezizomycetes</taxon>
        <taxon>Pezizales</taxon>
        <taxon>Ascobolaceae</taxon>
        <taxon>Ascobolus</taxon>
    </lineage>
</organism>
<protein>
    <submittedName>
        <fullName evidence="1">Uncharacterized protein</fullName>
    </submittedName>
</protein>
<name>A0A3N4I2I5_ASCIM</name>
<keyword evidence="2" id="KW-1185">Reference proteome</keyword>
<gene>
    <name evidence="1" type="ORF">BJ508DRAFT_138807</name>
</gene>
<reference evidence="1 2" key="1">
    <citation type="journal article" date="2018" name="Nat. Ecol. Evol.">
        <title>Pezizomycetes genomes reveal the molecular basis of ectomycorrhizal truffle lifestyle.</title>
        <authorList>
            <person name="Murat C."/>
            <person name="Payen T."/>
            <person name="Noel B."/>
            <person name="Kuo A."/>
            <person name="Morin E."/>
            <person name="Chen J."/>
            <person name="Kohler A."/>
            <person name="Krizsan K."/>
            <person name="Balestrini R."/>
            <person name="Da Silva C."/>
            <person name="Montanini B."/>
            <person name="Hainaut M."/>
            <person name="Levati E."/>
            <person name="Barry K.W."/>
            <person name="Belfiori B."/>
            <person name="Cichocki N."/>
            <person name="Clum A."/>
            <person name="Dockter R.B."/>
            <person name="Fauchery L."/>
            <person name="Guy J."/>
            <person name="Iotti M."/>
            <person name="Le Tacon F."/>
            <person name="Lindquist E.A."/>
            <person name="Lipzen A."/>
            <person name="Malagnac F."/>
            <person name="Mello A."/>
            <person name="Molinier V."/>
            <person name="Miyauchi S."/>
            <person name="Poulain J."/>
            <person name="Riccioni C."/>
            <person name="Rubini A."/>
            <person name="Sitrit Y."/>
            <person name="Splivallo R."/>
            <person name="Traeger S."/>
            <person name="Wang M."/>
            <person name="Zifcakova L."/>
            <person name="Wipf D."/>
            <person name="Zambonelli A."/>
            <person name="Paolocci F."/>
            <person name="Nowrousian M."/>
            <person name="Ottonello S."/>
            <person name="Baldrian P."/>
            <person name="Spatafora J.W."/>
            <person name="Henrissat B."/>
            <person name="Nagy L.G."/>
            <person name="Aury J.M."/>
            <person name="Wincker P."/>
            <person name="Grigoriev I.V."/>
            <person name="Bonfante P."/>
            <person name="Martin F.M."/>
        </authorList>
    </citation>
    <scope>NUCLEOTIDE SEQUENCE [LARGE SCALE GENOMIC DNA]</scope>
    <source>
        <strain evidence="1 2">RN42</strain>
    </source>
</reference>
<dbReference type="Proteomes" id="UP000275078">
    <property type="component" value="Unassembled WGS sequence"/>
</dbReference>